<keyword evidence="2" id="KW-1133">Transmembrane helix</keyword>
<feature type="transmembrane region" description="Helical" evidence="2">
    <location>
        <begin position="155"/>
        <end position="179"/>
    </location>
</feature>
<feature type="domain" description="DUF6533" evidence="3">
    <location>
        <begin position="15"/>
        <end position="60"/>
    </location>
</feature>
<feature type="compositionally biased region" description="Basic and acidic residues" evidence="1">
    <location>
        <begin position="348"/>
        <end position="362"/>
    </location>
</feature>
<reference evidence="4" key="1">
    <citation type="journal article" date="2018" name="Genome Biol. Evol.">
        <title>Genomics and development of Lentinus tigrinus, a white-rot wood-decaying mushroom with dimorphic fruiting bodies.</title>
        <authorList>
            <person name="Wu B."/>
            <person name="Xu Z."/>
            <person name="Knudson A."/>
            <person name="Carlson A."/>
            <person name="Chen N."/>
            <person name="Kovaka S."/>
            <person name="LaButti K."/>
            <person name="Lipzen A."/>
            <person name="Pennachio C."/>
            <person name="Riley R."/>
            <person name="Schakwitz W."/>
            <person name="Umezawa K."/>
            <person name="Ohm R.A."/>
            <person name="Grigoriev I.V."/>
            <person name="Nagy L.G."/>
            <person name="Gibbons J."/>
            <person name="Hibbett D."/>
        </authorList>
    </citation>
    <scope>NUCLEOTIDE SEQUENCE [LARGE SCALE GENOMIC DNA]</scope>
    <source>
        <strain evidence="4">ALCF2SS1-6</strain>
    </source>
</reference>
<proteinExistence type="predicted"/>
<feature type="transmembrane region" description="Helical" evidence="2">
    <location>
        <begin position="53"/>
        <end position="72"/>
    </location>
</feature>
<feature type="transmembrane region" description="Helical" evidence="2">
    <location>
        <begin position="84"/>
        <end position="103"/>
    </location>
</feature>
<evidence type="ECO:0000313" key="4">
    <source>
        <dbReference type="EMBL" id="RPD65688.1"/>
    </source>
</evidence>
<dbReference type="AlphaFoldDB" id="A0A5C2SQS7"/>
<evidence type="ECO:0000256" key="1">
    <source>
        <dbReference type="SAM" id="MobiDB-lite"/>
    </source>
</evidence>
<keyword evidence="2" id="KW-0812">Transmembrane</keyword>
<feature type="transmembrane region" description="Helical" evidence="2">
    <location>
        <begin position="115"/>
        <end position="135"/>
    </location>
</feature>
<dbReference type="Pfam" id="PF20151">
    <property type="entry name" value="DUF6533"/>
    <property type="match status" value="1"/>
</dbReference>
<feature type="region of interest" description="Disordered" evidence="1">
    <location>
        <begin position="337"/>
        <end position="362"/>
    </location>
</feature>
<feature type="transmembrane region" description="Helical" evidence="2">
    <location>
        <begin position="206"/>
        <end position="226"/>
    </location>
</feature>
<organism evidence="4 5">
    <name type="scientific">Lentinus tigrinus ALCF2SS1-6</name>
    <dbReference type="NCBI Taxonomy" id="1328759"/>
    <lineage>
        <taxon>Eukaryota</taxon>
        <taxon>Fungi</taxon>
        <taxon>Dikarya</taxon>
        <taxon>Basidiomycota</taxon>
        <taxon>Agaricomycotina</taxon>
        <taxon>Agaricomycetes</taxon>
        <taxon>Polyporales</taxon>
        <taxon>Polyporaceae</taxon>
        <taxon>Lentinus</taxon>
    </lineage>
</organism>
<accession>A0A5C2SQS7</accession>
<name>A0A5C2SQS7_9APHY</name>
<feature type="transmembrane region" description="Helical" evidence="2">
    <location>
        <begin position="12"/>
        <end position="32"/>
    </location>
</feature>
<dbReference type="Proteomes" id="UP000313359">
    <property type="component" value="Unassembled WGS sequence"/>
</dbReference>
<sequence length="362" mass="41199">MSADVVPQPVHIHNYLHLAGVVILYYDWLLTFGEEYWRIWKAPRSMPSILFFLNRYLPLLGDIAVNVGNFYIFPTELSCRHYAFFRQLLLIINQVVVCFILFLRTFALYGRDWRVGGSVFAFAMALLGISCWSIVGQHEDVELRGGCHLAADRVTAIRIAVSWESLFLFDLTIFSLTLFKTWQQRRRNPVTVGRGDILSLVMRDGALYFAVMASANLANTLTFYVLGPILRGCLSTAASCISVTMMSRLMLNLHGTVSGREIITTPLTDSSDPSDNSTSLFFTTRISMPPISMTTTYDQEAPRYRVRESAYVRDVGAGYDHGHIEEVYEMQDTHYRDRDDTPLQMPVEQRHPGEDGHDKPGW</sequence>
<evidence type="ECO:0000313" key="5">
    <source>
        <dbReference type="Proteomes" id="UP000313359"/>
    </source>
</evidence>
<dbReference type="InterPro" id="IPR045340">
    <property type="entry name" value="DUF6533"/>
</dbReference>
<dbReference type="EMBL" id="ML122252">
    <property type="protein sequence ID" value="RPD65688.1"/>
    <property type="molecule type" value="Genomic_DNA"/>
</dbReference>
<keyword evidence="2" id="KW-0472">Membrane</keyword>
<dbReference type="OrthoDB" id="2686513at2759"/>
<protein>
    <recommendedName>
        <fullName evidence="3">DUF6533 domain-containing protein</fullName>
    </recommendedName>
</protein>
<keyword evidence="5" id="KW-1185">Reference proteome</keyword>
<evidence type="ECO:0000259" key="3">
    <source>
        <dbReference type="Pfam" id="PF20151"/>
    </source>
</evidence>
<evidence type="ECO:0000256" key="2">
    <source>
        <dbReference type="SAM" id="Phobius"/>
    </source>
</evidence>
<gene>
    <name evidence="4" type="ORF">L227DRAFT_570971</name>
</gene>